<comment type="caution">
    <text evidence="2">The sequence shown here is derived from an EMBL/GenBank/DDBJ whole genome shotgun (WGS) entry which is preliminary data.</text>
</comment>
<protein>
    <submittedName>
        <fullName evidence="2">Uncharacterized protein</fullName>
    </submittedName>
</protein>
<dbReference type="Proteomes" id="UP000314294">
    <property type="component" value="Unassembled WGS sequence"/>
</dbReference>
<organism evidence="2 3">
    <name type="scientific">Liparis tanakae</name>
    <name type="common">Tanaka's snailfish</name>
    <dbReference type="NCBI Taxonomy" id="230148"/>
    <lineage>
        <taxon>Eukaryota</taxon>
        <taxon>Metazoa</taxon>
        <taxon>Chordata</taxon>
        <taxon>Craniata</taxon>
        <taxon>Vertebrata</taxon>
        <taxon>Euteleostomi</taxon>
        <taxon>Actinopterygii</taxon>
        <taxon>Neopterygii</taxon>
        <taxon>Teleostei</taxon>
        <taxon>Neoteleostei</taxon>
        <taxon>Acanthomorphata</taxon>
        <taxon>Eupercaria</taxon>
        <taxon>Perciformes</taxon>
        <taxon>Cottioidei</taxon>
        <taxon>Cottales</taxon>
        <taxon>Liparidae</taxon>
        <taxon>Liparis</taxon>
    </lineage>
</organism>
<evidence type="ECO:0000313" key="3">
    <source>
        <dbReference type="Proteomes" id="UP000314294"/>
    </source>
</evidence>
<proteinExistence type="predicted"/>
<gene>
    <name evidence="2" type="ORF">EYF80_057737</name>
</gene>
<accession>A0A4Z2EUQ9</accession>
<evidence type="ECO:0000256" key="1">
    <source>
        <dbReference type="SAM" id="MobiDB-lite"/>
    </source>
</evidence>
<dbReference type="AlphaFoldDB" id="A0A4Z2EUQ9"/>
<dbReference type="EMBL" id="SRLO01002927">
    <property type="protein sequence ID" value="TNN32104.1"/>
    <property type="molecule type" value="Genomic_DNA"/>
</dbReference>
<name>A0A4Z2EUQ9_9TELE</name>
<evidence type="ECO:0000313" key="2">
    <source>
        <dbReference type="EMBL" id="TNN32104.1"/>
    </source>
</evidence>
<keyword evidence="3" id="KW-1185">Reference proteome</keyword>
<sequence>MTRSRHAADTQPTRSRHADDPQPALSSSGPRRSYLMMRDSLLIQTLEQNLHTRVRVRAARRAARRAALREEELVTGLASARSLKVPLLPMSLR</sequence>
<reference evidence="2 3" key="1">
    <citation type="submission" date="2019-03" db="EMBL/GenBank/DDBJ databases">
        <title>First draft genome of Liparis tanakae, snailfish: a comprehensive survey of snailfish specific genes.</title>
        <authorList>
            <person name="Kim W."/>
            <person name="Song I."/>
            <person name="Jeong J.-H."/>
            <person name="Kim D."/>
            <person name="Kim S."/>
            <person name="Ryu S."/>
            <person name="Song J.Y."/>
            <person name="Lee S.K."/>
        </authorList>
    </citation>
    <scope>NUCLEOTIDE SEQUENCE [LARGE SCALE GENOMIC DNA]</scope>
    <source>
        <tissue evidence="2">Muscle</tissue>
    </source>
</reference>
<feature type="region of interest" description="Disordered" evidence="1">
    <location>
        <begin position="1"/>
        <end position="33"/>
    </location>
</feature>